<evidence type="ECO:0000313" key="2">
    <source>
        <dbReference type="Proteomes" id="UP000525078"/>
    </source>
</evidence>
<evidence type="ECO:0000313" key="1">
    <source>
        <dbReference type="EMBL" id="KAF4356251.1"/>
    </source>
</evidence>
<protein>
    <submittedName>
        <fullName evidence="1">Uncharacterized protein</fullName>
    </submittedName>
</protein>
<organism evidence="1 2">
    <name type="scientific">Cannabis sativa</name>
    <name type="common">Hemp</name>
    <name type="synonym">Marijuana</name>
    <dbReference type="NCBI Taxonomy" id="3483"/>
    <lineage>
        <taxon>Eukaryota</taxon>
        <taxon>Viridiplantae</taxon>
        <taxon>Streptophyta</taxon>
        <taxon>Embryophyta</taxon>
        <taxon>Tracheophyta</taxon>
        <taxon>Spermatophyta</taxon>
        <taxon>Magnoliopsida</taxon>
        <taxon>eudicotyledons</taxon>
        <taxon>Gunneridae</taxon>
        <taxon>Pentapetalae</taxon>
        <taxon>rosids</taxon>
        <taxon>fabids</taxon>
        <taxon>Rosales</taxon>
        <taxon>Cannabaceae</taxon>
        <taxon>Cannabis</taxon>
    </lineage>
</organism>
<name>A0A7J6ED61_CANSA</name>
<accession>A0A7J6ED61</accession>
<gene>
    <name evidence="1" type="ORF">F8388_000698</name>
</gene>
<dbReference type="AlphaFoldDB" id="A0A7J6ED61"/>
<reference evidence="1 2" key="1">
    <citation type="journal article" date="2020" name="bioRxiv">
        <title>Sequence and annotation of 42 cannabis genomes reveals extensive copy number variation in cannabinoid synthesis and pathogen resistance genes.</title>
        <authorList>
            <person name="Mckernan K.J."/>
            <person name="Helbert Y."/>
            <person name="Kane L.T."/>
            <person name="Ebling H."/>
            <person name="Zhang L."/>
            <person name="Liu B."/>
            <person name="Eaton Z."/>
            <person name="Mclaughlin S."/>
            <person name="Kingan S."/>
            <person name="Baybayan P."/>
            <person name="Concepcion G."/>
            <person name="Jordan M."/>
            <person name="Riva A."/>
            <person name="Barbazuk W."/>
            <person name="Harkins T."/>
        </authorList>
    </citation>
    <scope>NUCLEOTIDE SEQUENCE [LARGE SCALE GENOMIC DNA]</scope>
    <source>
        <strain evidence="2">cv. Jamaican Lion 4</strain>
        <tissue evidence="1">Leaf</tissue>
    </source>
</reference>
<dbReference type="Proteomes" id="UP000525078">
    <property type="component" value="Unassembled WGS sequence"/>
</dbReference>
<proteinExistence type="predicted"/>
<dbReference type="EMBL" id="JAATIP010000254">
    <property type="protein sequence ID" value="KAF4356251.1"/>
    <property type="molecule type" value="Genomic_DNA"/>
</dbReference>
<comment type="caution">
    <text evidence="1">The sequence shown here is derived from an EMBL/GenBank/DDBJ whole genome shotgun (WGS) entry which is preliminary data.</text>
</comment>
<sequence>MSPSKCLTLRSNSIARSRLLEPRLCRHQDPEPISTIKFLMKMGTMVKGGSNPLEKRICSTLQPPLPLSGPSTTYSNRTGMASPVLREMLKQARKHGHQRSISMLGVPSEAV</sequence>